<sequence>MTLTEQELGDVIDDLHTDFPGLDRNLLDQVVHRCADCAPDGTANQVEQAARMQLHLRHQGDH</sequence>
<organism evidence="1 2">
    <name type="scientific">Kineosporia corallincola</name>
    <dbReference type="NCBI Taxonomy" id="2835133"/>
    <lineage>
        <taxon>Bacteria</taxon>
        <taxon>Bacillati</taxon>
        <taxon>Actinomycetota</taxon>
        <taxon>Actinomycetes</taxon>
        <taxon>Kineosporiales</taxon>
        <taxon>Kineosporiaceae</taxon>
        <taxon>Kineosporia</taxon>
    </lineage>
</organism>
<gene>
    <name evidence="1" type="ORF">KIH74_17710</name>
</gene>
<dbReference type="EMBL" id="JAHBAY010000007">
    <property type="protein sequence ID" value="MBT0770784.1"/>
    <property type="molecule type" value="Genomic_DNA"/>
</dbReference>
<evidence type="ECO:0008006" key="3">
    <source>
        <dbReference type="Google" id="ProtNLM"/>
    </source>
</evidence>
<evidence type="ECO:0000313" key="1">
    <source>
        <dbReference type="EMBL" id="MBT0770784.1"/>
    </source>
</evidence>
<evidence type="ECO:0000313" key="2">
    <source>
        <dbReference type="Proteomes" id="UP001197247"/>
    </source>
</evidence>
<reference evidence="1 2" key="1">
    <citation type="submission" date="2021-05" db="EMBL/GenBank/DDBJ databases">
        <title>Kineosporia and Streptomyces sp. nov. two new marine actinobacteria isolated from Coral.</title>
        <authorList>
            <person name="Buangrab K."/>
            <person name="Sutthacheep M."/>
            <person name="Yeemin T."/>
            <person name="Harunari E."/>
            <person name="Igarashi Y."/>
            <person name="Kanchanasin P."/>
            <person name="Tanasupawat S."/>
            <person name="Phongsopitanun W."/>
        </authorList>
    </citation>
    <scope>NUCLEOTIDE SEQUENCE [LARGE SCALE GENOMIC DNA]</scope>
    <source>
        <strain evidence="1 2">J2-2</strain>
    </source>
</reference>
<keyword evidence="2" id="KW-1185">Reference proteome</keyword>
<name>A0ABS5TMF5_9ACTN</name>
<dbReference type="RefSeq" id="WP_214157084.1">
    <property type="nucleotide sequence ID" value="NZ_JAHBAY010000007.1"/>
</dbReference>
<accession>A0ABS5TMF5</accession>
<dbReference type="Proteomes" id="UP001197247">
    <property type="component" value="Unassembled WGS sequence"/>
</dbReference>
<proteinExistence type="predicted"/>
<comment type="caution">
    <text evidence="1">The sequence shown here is derived from an EMBL/GenBank/DDBJ whole genome shotgun (WGS) entry which is preliminary data.</text>
</comment>
<protein>
    <recommendedName>
        <fullName evidence="3">Mycothiol system anti-sigma-R factor</fullName>
    </recommendedName>
</protein>